<dbReference type="PANTHER" id="PTHR43707:SF1">
    <property type="entry name" value="HISTIDINE--TRNA LIGASE, MITOCHONDRIAL-RELATED"/>
    <property type="match status" value="1"/>
</dbReference>
<feature type="binding site" evidence="5">
    <location>
        <begin position="262"/>
        <end position="263"/>
    </location>
    <ligand>
        <name>L-histidine</name>
        <dbReference type="ChEBI" id="CHEBI:57595"/>
    </ligand>
</feature>
<organism evidence="7">
    <name type="scientific">Corynoplastis japonica</name>
    <dbReference type="NCBI Taxonomy" id="700918"/>
    <lineage>
        <taxon>Eukaryota</taxon>
        <taxon>Rhodophyta</taxon>
        <taxon>Rhodellophyceae</taxon>
        <taxon>Rhodellales</taxon>
        <taxon>Rhodellaceae</taxon>
        <taxon>Corynoplastis</taxon>
    </lineage>
</organism>
<feature type="binding site" evidence="5">
    <location>
        <begin position="82"/>
        <end position="84"/>
    </location>
    <ligand>
        <name>L-histidine</name>
        <dbReference type="ChEBI" id="CHEBI:57595"/>
    </ligand>
</feature>
<dbReference type="InterPro" id="IPR036621">
    <property type="entry name" value="Anticodon-bd_dom_sf"/>
</dbReference>
<comment type="similarity">
    <text evidence="1 4">Belongs to the class-II aminoacyl-tRNA synthetase family.</text>
</comment>
<evidence type="ECO:0000256" key="2">
    <source>
        <dbReference type="ARBA" id="ARBA00022741"/>
    </source>
</evidence>
<dbReference type="GO" id="GO:0005524">
    <property type="term" value="F:ATP binding"/>
    <property type="evidence" value="ECO:0007669"/>
    <property type="project" value="UniProtKB-UniRule"/>
</dbReference>
<dbReference type="PIRSF" id="PIRSF001549">
    <property type="entry name" value="His-tRNA_synth"/>
    <property type="match status" value="1"/>
</dbReference>
<gene>
    <name evidence="7" type="primary">syh</name>
    <name evidence="4" type="synonym">hisS</name>
</gene>
<comment type="subcellular location">
    <subcellularLocation>
        <location evidence="4">Plastid</location>
        <location evidence="4">Chloroplast</location>
    </subcellularLocation>
</comment>
<dbReference type="CDD" id="cd00773">
    <property type="entry name" value="HisRS-like_core"/>
    <property type="match status" value="1"/>
</dbReference>
<dbReference type="EC" id="6.1.1.21" evidence="4"/>
<dbReference type="GO" id="GO:0004821">
    <property type="term" value="F:histidine-tRNA ligase activity"/>
    <property type="evidence" value="ECO:0007669"/>
    <property type="project" value="UniProtKB-UniRule"/>
</dbReference>
<dbReference type="GO" id="GO:0006427">
    <property type="term" value="P:histidyl-tRNA aminoacylation"/>
    <property type="evidence" value="ECO:0007669"/>
    <property type="project" value="UniProtKB-UniRule"/>
</dbReference>
<accession>A0A1X9PTQ3</accession>
<evidence type="ECO:0000256" key="4">
    <source>
        <dbReference type="HAMAP-Rule" id="MF_00127"/>
    </source>
</evidence>
<feature type="binding site" evidence="5">
    <location>
        <position position="258"/>
    </location>
    <ligand>
        <name>L-histidine</name>
        <dbReference type="ChEBI" id="CHEBI:57595"/>
    </ligand>
</feature>
<dbReference type="SUPFAM" id="SSF55681">
    <property type="entry name" value="Class II aaRS and biotin synthetases"/>
    <property type="match status" value="1"/>
</dbReference>
<dbReference type="EMBL" id="KY709210">
    <property type="protein sequence ID" value="ARO90869.1"/>
    <property type="molecule type" value="Genomic_DNA"/>
</dbReference>
<feature type="binding site" evidence="5">
    <location>
        <position position="127"/>
    </location>
    <ligand>
        <name>L-histidine</name>
        <dbReference type="ChEBI" id="CHEBI:57595"/>
    </ligand>
</feature>
<feature type="binding site" evidence="5">
    <location>
        <position position="131"/>
    </location>
    <ligand>
        <name>L-histidine</name>
        <dbReference type="ChEBI" id="CHEBI:57595"/>
    </ligand>
</feature>
<evidence type="ECO:0000256" key="1">
    <source>
        <dbReference type="ARBA" id="ARBA00008226"/>
    </source>
</evidence>
<evidence type="ECO:0000259" key="6">
    <source>
        <dbReference type="PROSITE" id="PS50862"/>
    </source>
</evidence>
<dbReference type="Gene3D" id="3.40.50.800">
    <property type="entry name" value="Anticodon-binding domain"/>
    <property type="match status" value="1"/>
</dbReference>
<dbReference type="PANTHER" id="PTHR43707">
    <property type="entry name" value="HISTIDYL-TRNA SYNTHETASE"/>
    <property type="match status" value="1"/>
</dbReference>
<dbReference type="NCBIfam" id="TIGR00442">
    <property type="entry name" value="hisS"/>
    <property type="match status" value="1"/>
</dbReference>
<dbReference type="Pfam" id="PF03129">
    <property type="entry name" value="HGTP_anticodon"/>
    <property type="match status" value="1"/>
</dbReference>
<evidence type="ECO:0000256" key="5">
    <source>
        <dbReference type="PIRSR" id="PIRSR001549-1"/>
    </source>
</evidence>
<comment type="catalytic activity">
    <reaction evidence="3 4">
        <text>tRNA(His) + L-histidine + ATP = L-histidyl-tRNA(His) + AMP + diphosphate + H(+)</text>
        <dbReference type="Rhea" id="RHEA:17313"/>
        <dbReference type="Rhea" id="RHEA-COMP:9665"/>
        <dbReference type="Rhea" id="RHEA-COMP:9689"/>
        <dbReference type="ChEBI" id="CHEBI:15378"/>
        <dbReference type="ChEBI" id="CHEBI:30616"/>
        <dbReference type="ChEBI" id="CHEBI:33019"/>
        <dbReference type="ChEBI" id="CHEBI:57595"/>
        <dbReference type="ChEBI" id="CHEBI:78442"/>
        <dbReference type="ChEBI" id="CHEBI:78527"/>
        <dbReference type="ChEBI" id="CHEBI:456215"/>
        <dbReference type="EC" id="6.1.1.21"/>
    </reaction>
</comment>
<keyword evidence="2 4" id="KW-0547">Nucleotide-binding</keyword>
<dbReference type="Gene3D" id="3.30.930.10">
    <property type="entry name" value="Bira Bifunctional Protein, Domain 2"/>
    <property type="match status" value="1"/>
</dbReference>
<sequence length="426" mass="48840">MSSIQSLRGTKDIFSNDIGYWHLIEKTAREVFHTINYQEIRTPVLENSDLFERGIGLSTDIINKEIYSFIDKGNRSIALRPEGTASIARAFIQNKLYGLNLINKLWYLGPMFRYERPQGGRQRQFHQLGVEVIGSSNPLVDVEVISLATKMLNQLNISNYCKEINSLGTLEERQKYKNSLVQYLLPYKYDLDNDSQSRLKSNPIRILDTKDNKTLEIISHAPNINQYLGLESRAHMEEICNCLAELNISFQLNPKLVRGLDYYNNTAFEIKTSELGAQDTICGGGRYDNLIKQLGGPETPAVGWAIGIERLLIILKNQINLEINQVDFYIISDSKKTQLESIKLAELLREKGYSVEVDLSNKNFSKQIKRANQYNSIACIIFGETEFINNNFQVKWLKDYLQESFSISEINILVSQLNKRKLNLNT</sequence>
<geneLocation type="chloroplast" evidence="7"/>
<dbReference type="InterPro" id="IPR045864">
    <property type="entry name" value="aa-tRNA-synth_II/BPL/LPL"/>
</dbReference>
<dbReference type="Pfam" id="PF13393">
    <property type="entry name" value="tRNA-synt_His"/>
    <property type="match status" value="2"/>
</dbReference>
<dbReference type="AlphaFoldDB" id="A0A1X9PTQ3"/>
<keyword evidence="4" id="KW-0436">Ligase</keyword>
<keyword evidence="7" id="KW-0150">Chloroplast</keyword>
<proteinExistence type="inferred from homology"/>
<dbReference type="InterPro" id="IPR041715">
    <property type="entry name" value="HisRS-like_core"/>
</dbReference>
<dbReference type="InterPro" id="IPR015807">
    <property type="entry name" value="His-tRNA-ligase"/>
</dbReference>
<protein>
    <recommendedName>
        <fullName evidence="4">Histidine--tRNA ligase, chloroplastic</fullName>
        <ecNumber evidence="4">6.1.1.21</ecNumber>
    </recommendedName>
    <alternativeName>
        <fullName evidence="4">Histidyl-tRNA synthetase</fullName>
        <shortName evidence="4">HisRS</shortName>
    </alternativeName>
</protein>
<keyword evidence="4 7" id="KW-0030">Aminoacyl-tRNA synthetase</keyword>
<keyword evidence="4" id="KW-0648">Protein biosynthesis</keyword>
<evidence type="ECO:0000256" key="3">
    <source>
        <dbReference type="ARBA" id="ARBA00047639"/>
    </source>
</evidence>
<feature type="domain" description="Aminoacyl-transfer RNA synthetases class-II family profile" evidence="6">
    <location>
        <begin position="1"/>
        <end position="315"/>
    </location>
</feature>
<dbReference type="InterPro" id="IPR004516">
    <property type="entry name" value="HisRS/HisZ"/>
</dbReference>
<dbReference type="InterPro" id="IPR004154">
    <property type="entry name" value="Anticodon-bd"/>
</dbReference>
<evidence type="ECO:0000313" key="7">
    <source>
        <dbReference type="EMBL" id="ARO90869.1"/>
    </source>
</evidence>
<dbReference type="SUPFAM" id="SSF52954">
    <property type="entry name" value="Class II aaRS ABD-related"/>
    <property type="match status" value="1"/>
</dbReference>
<dbReference type="GO" id="GO:0009507">
    <property type="term" value="C:chloroplast"/>
    <property type="evidence" value="ECO:0007669"/>
    <property type="project" value="UniProtKB-SubCell"/>
</dbReference>
<keyword evidence="4" id="KW-0067">ATP-binding</keyword>
<feature type="binding site" evidence="5">
    <location>
        <position position="113"/>
    </location>
    <ligand>
        <name>L-histidine</name>
        <dbReference type="ChEBI" id="CHEBI:57595"/>
    </ligand>
</feature>
<dbReference type="PROSITE" id="PS50862">
    <property type="entry name" value="AA_TRNA_LIGASE_II"/>
    <property type="match status" value="1"/>
</dbReference>
<reference evidence="7" key="1">
    <citation type="submission" date="2017-03" db="EMBL/GenBank/DDBJ databases">
        <title>The new red algal subphylum Proteorhodophytina comprises the largest and most divergent plastid genomes known.</title>
        <authorList>
            <person name="Munoz-Gomez S.A."/>
            <person name="Mejia-Franco F.G."/>
            <person name="Durnin K."/>
            <person name="Morgan C."/>
            <person name="Grisdale C.J."/>
            <person name="Archibald J.M."/>
            <person name="Slamovits C.H."/>
        </authorList>
    </citation>
    <scope>NUCLEOTIDE SEQUENCE</scope>
    <source>
        <strain evidence="7">NIES-2662</strain>
    </source>
</reference>
<dbReference type="InterPro" id="IPR006195">
    <property type="entry name" value="aa-tRNA-synth_II"/>
</dbReference>
<name>A0A1X9PTQ3_9RHOD</name>
<dbReference type="HAMAP" id="MF_00127">
    <property type="entry name" value="His_tRNA_synth"/>
    <property type="match status" value="1"/>
</dbReference>
<keyword evidence="7" id="KW-0934">Plastid</keyword>